<protein>
    <submittedName>
        <fullName evidence="1">Uncharacterized protein</fullName>
    </submittedName>
</protein>
<dbReference type="EMBL" id="GBRD01011076">
    <property type="protein sequence ID" value="JAG54748.1"/>
    <property type="molecule type" value="Transcribed_RNA"/>
</dbReference>
<name>A0A0K8SNC7_LYGHE</name>
<proteinExistence type="predicted"/>
<accession>A0A0K8SNC7</accession>
<reference evidence="1" key="1">
    <citation type="submission" date="2014-09" db="EMBL/GenBank/DDBJ databases">
        <authorList>
            <person name="Magalhaes I.L.F."/>
            <person name="Oliveira U."/>
            <person name="Santos F.R."/>
            <person name="Vidigal T.H.D.A."/>
            <person name="Brescovit A.D."/>
            <person name="Santos A.J."/>
        </authorList>
    </citation>
    <scope>NUCLEOTIDE SEQUENCE</scope>
</reference>
<evidence type="ECO:0000313" key="1">
    <source>
        <dbReference type="EMBL" id="JAG54748.1"/>
    </source>
</evidence>
<dbReference type="AlphaFoldDB" id="A0A0K8SNC7"/>
<organism evidence="1">
    <name type="scientific">Lygus hesperus</name>
    <name type="common">Western plant bug</name>
    <dbReference type="NCBI Taxonomy" id="30085"/>
    <lineage>
        <taxon>Eukaryota</taxon>
        <taxon>Metazoa</taxon>
        <taxon>Ecdysozoa</taxon>
        <taxon>Arthropoda</taxon>
        <taxon>Hexapoda</taxon>
        <taxon>Insecta</taxon>
        <taxon>Pterygota</taxon>
        <taxon>Neoptera</taxon>
        <taxon>Paraneoptera</taxon>
        <taxon>Hemiptera</taxon>
        <taxon>Heteroptera</taxon>
        <taxon>Panheteroptera</taxon>
        <taxon>Cimicomorpha</taxon>
        <taxon>Miridae</taxon>
        <taxon>Mirini</taxon>
        <taxon>Lygus</taxon>
    </lineage>
</organism>
<sequence>PQPTAATSYCRPHQQLTPVTRLRDPSNTARRQSCQTWSRVPSPLRTSDTNIKQMHLRDDFPEETCCLAAATDSYCPRVISSCQAATKLPNAAKLPSRHKHLRHYHSRNHCHTIVVYLFTVIM</sequence>
<feature type="non-terminal residue" evidence="1">
    <location>
        <position position="1"/>
    </location>
</feature>